<sequence length="342" mass="38299">MTDRKMDDSDIVAVKKTGKKKGLFVGGAICVLLGAGYFTVSSVASSRAEDRIRTFLHENRLDRRVQYKDISASVFGTVTLSKVRVDMGGGYTTINNVELSNIDIDDQTNIIESINIKLYDINTPIDSISGRNAIALGVTNLQGHIMIDYEYDPSRDHMSTMVNVSLPKIGEFESEVRLNRFQVPMMIRPENFDSLRGIDNLLKLFSQGQLEYASVSLEDKGLGDRIIDYKSAELGLAMPLSEYRQKLSDKFAQSSQYFPSQTEFQKESFSILGRVLSEGGGKLSIQFEPEYPVSLSEVGQSAMMLMWGGFSFNRDFQRKISDNADVLSDMMRQGVLKISYDD</sequence>
<feature type="transmembrane region" description="Helical" evidence="1">
    <location>
        <begin position="21"/>
        <end position="40"/>
    </location>
</feature>
<comment type="caution">
    <text evidence="2">The sequence shown here is derived from an EMBL/GenBank/DDBJ whole genome shotgun (WGS) entry which is preliminary data.</text>
</comment>
<protein>
    <submittedName>
        <fullName evidence="2">Uncharacterized protein</fullName>
    </submittedName>
</protein>
<keyword evidence="1" id="KW-0472">Membrane</keyword>
<name>A0A367WSJ0_9PROT</name>
<keyword evidence="1" id="KW-0812">Transmembrane</keyword>
<keyword evidence="1" id="KW-1133">Transmembrane helix</keyword>
<dbReference type="AlphaFoldDB" id="A0A367WSJ0"/>
<organism evidence="2 3">
    <name type="scientific">Thalassospira profundimaris</name>
    <dbReference type="NCBI Taxonomy" id="502049"/>
    <lineage>
        <taxon>Bacteria</taxon>
        <taxon>Pseudomonadati</taxon>
        <taxon>Pseudomonadota</taxon>
        <taxon>Alphaproteobacteria</taxon>
        <taxon>Rhodospirillales</taxon>
        <taxon>Thalassospiraceae</taxon>
        <taxon>Thalassospira</taxon>
    </lineage>
</organism>
<gene>
    <name evidence="2" type="ORF">TH25_19925</name>
</gene>
<reference evidence="2 3" key="1">
    <citation type="submission" date="2014-07" db="EMBL/GenBank/DDBJ databases">
        <title>Draft genome sequence of Thalassospira profundimaris S25-3-2.</title>
        <authorList>
            <person name="Lai Q."/>
            <person name="Shao Z."/>
        </authorList>
    </citation>
    <scope>NUCLEOTIDE SEQUENCE [LARGE SCALE GENOMIC DNA]</scope>
    <source>
        <strain evidence="2 3">S25-3-2</strain>
    </source>
</reference>
<evidence type="ECO:0000313" key="3">
    <source>
        <dbReference type="Proteomes" id="UP000252517"/>
    </source>
</evidence>
<proteinExistence type="predicted"/>
<evidence type="ECO:0000313" key="2">
    <source>
        <dbReference type="EMBL" id="RCK44179.1"/>
    </source>
</evidence>
<dbReference type="EMBL" id="JPWH01000021">
    <property type="protein sequence ID" value="RCK44179.1"/>
    <property type="molecule type" value="Genomic_DNA"/>
</dbReference>
<evidence type="ECO:0000256" key="1">
    <source>
        <dbReference type="SAM" id="Phobius"/>
    </source>
</evidence>
<dbReference type="RefSeq" id="WP_114089908.1">
    <property type="nucleotide sequence ID" value="NZ_JPWH01000021.1"/>
</dbReference>
<accession>A0A367WSJ0</accession>
<dbReference type="Proteomes" id="UP000252517">
    <property type="component" value="Unassembled WGS sequence"/>
</dbReference>